<keyword evidence="1" id="KW-1133">Transmembrane helix</keyword>
<keyword evidence="1" id="KW-0472">Membrane</keyword>
<dbReference type="Proteomes" id="UP000317650">
    <property type="component" value="Chromosome 1"/>
</dbReference>
<dbReference type="Pfam" id="PF00226">
    <property type="entry name" value="DnaJ"/>
    <property type="match status" value="1"/>
</dbReference>
<keyword evidence="4" id="KW-1185">Reference proteome</keyword>
<dbReference type="PROSITE" id="PS50076">
    <property type="entry name" value="DNAJ_2"/>
    <property type="match status" value="1"/>
</dbReference>
<dbReference type="CDD" id="cd06257">
    <property type="entry name" value="DnaJ"/>
    <property type="match status" value="1"/>
</dbReference>
<dbReference type="PANTHER" id="PTHR45000">
    <property type="entry name" value="CHAPERONE DNAJ-DOMAIN SUPERFAMILY PROTEIN"/>
    <property type="match status" value="1"/>
</dbReference>
<evidence type="ECO:0000259" key="2">
    <source>
        <dbReference type="PROSITE" id="PS50076"/>
    </source>
</evidence>
<evidence type="ECO:0000313" key="3">
    <source>
        <dbReference type="EMBL" id="THU64795.1"/>
    </source>
</evidence>
<evidence type="ECO:0000256" key="1">
    <source>
        <dbReference type="SAM" id="Phobius"/>
    </source>
</evidence>
<proteinExistence type="predicted"/>
<sequence>MSSGDKKPDHDSWQDKERATRAWRVLLFGLVGATATTFVTGQLRRTADWVYTQLSRLRASSSWRNTSSSNQGGSSQDAWKRYYRTRMQEEYEEERERVERIRRMQSVFNRERNKRTKSYETWKYSDPGAYRYIPRDDWYYETDSSYREQRSNYNYTPRSRVNCTMSHHYTVLGLDRSRAEPYSDADIKTAFRAKAMEYHPDQNPDNKEAAEAKFKEIIMSYEAIKSERSQS</sequence>
<comment type="caution">
    <text evidence="3">The sequence shown here is derived from an EMBL/GenBank/DDBJ whole genome shotgun (WGS) entry which is preliminary data.</text>
</comment>
<accession>A0A4V4H7R0</accession>
<dbReference type="SMART" id="SM00271">
    <property type="entry name" value="DnaJ"/>
    <property type="match status" value="1"/>
</dbReference>
<organism evidence="3 4">
    <name type="scientific">Musa balbisiana</name>
    <name type="common">Banana</name>
    <dbReference type="NCBI Taxonomy" id="52838"/>
    <lineage>
        <taxon>Eukaryota</taxon>
        <taxon>Viridiplantae</taxon>
        <taxon>Streptophyta</taxon>
        <taxon>Embryophyta</taxon>
        <taxon>Tracheophyta</taxon>
        <taxon>Spermatophyta</taxon>
        <taxon>Magnoliopsida</taxon>
        <taxon>Liliopsida</taxon>
        <taxon>Zingiberales</taxon>
        <taxon>Musaceae</taxon>
        <taxon>Musa</taxon>
    </lineage>
</organism>
<dbReference type="AlphaFoldDB" id="A0A4V4H7R0"/>
<feature type="transmembrane region" description="Helical" evidence="1">
    <location>
        <begin position="21"/>
        <end position="39"/>
    </location>
</feature>
<gene>
    <name evidence="3" type="ORF">C4D60_Mb01t30220</name>
</gene>
<protein>
    <recommendedName>
        <fullName evidence="2">J domain-containing protein</fullName>
    </recommendedName>
</protein>
<name>A0A4V4H7R0_MUSBA</name>
<dbReference type="PANTHER" id="PTHR45000:SF5">
    <property type="entry name" value="CHAPERONE DNAJ-DOMAIN SUPERFAMILY PROTEIN"/>
    <property type="match status" value="1"/>
</dbReference>
<dbReference type="Gene3D" id="1.10.287.110">
    <property type="entry name" value="DnaJ domain"/>
    <property type="match status" value="1"/>
</dbReference>
<dbReference type="InterPro" id="IPR001623">
    <property type="entry name" value="DnaJ_domain"/>
</dbReference>
<reference evidence="3 4" key="1">
    <citation type="journal article" date="2019" name="Nat. Plants">
        <title>Genome sequencing of Musa balbisiana reveals subgenome evolution and function divergence in polyploid bananas.</title>
        <authorList>
            <person name="Yao X."/>
        </authorList>
    </citation>
    <scope>NUCLEOTIDE SEQUENCE [LARGE SCALE GENOMIC DNA]</scope>
    <source>
        <strain evidence="4">cv. DH-PKW</strain>
        <tissue evidence="3">Leaves</tissue>
    </source>
</reference>
<evidence type="ECO:0000313" key="4">
    <source>
        <dbReference type="Proteomes" id="UP000317650"/>
    </source>
</evidence>
<dbReference type="SUPFAM" id="SSF46565">
    <property type="entry name" value="Chaperone J-domain"/>
    <property type="match status" value="1"/>
</dbReference>
<dbReference type="PRINTS" id="PR00625">
    <property type="entry name" value="JDOMAIN"/>
</dbReference>
<dbReference type="InterPro" id="IPR036869">
    <property type="entry name" value="J_dom_sf"/>
</dbReference>
<dbReference type="EMBL" id="PYDT01000004">
    <property type="protein sequence ID" value="THU64795.1"/>
    <property type="molecule type" value="Genomic_DNA"/>
</dbReference>
<feature type="domain" description="J" evidence="2">
    <location>
        <begin position="167"/>
        <end position="231"/>
    </location>
</feature>
<keyword evidence="1" id="KW-0812">Transmembrane</keyword>
<dbReference type="GO" id="GO:0005783">
    <property type="term" value="C:endoplasmic reticulum"/>
    <property type="evidence" value="ECO:0007669"/>
    <property type="project" value="UniProtKB-ARBA"/>
</dbReference>